<proteinExistence type="predicted"/>
<keyword evidence="5" id="KW-0413">Isomerase</keyword>
<dbReference type="PANTHER" id="PTHR11070">
    <property type="entry name" value="UVRD / RECB / PCRA DNA HELICASE FAMILY MEMBER"/>
    <property type="match status" value="1"/>
</dbReference>
<dbReference type="Gene3D" id="3.40.50.300">
    <property type="entry name" value="P-loop containing nucleotide triphosphate hydrolases"/>
    <property type="match status" value="2"/>
</dbReference>
<evidence type="ECO:0000256" key="6">
    <source>
        <dbReference type="ARBA" id="ARBA00034617"/>
    </source>
</evidence>
<keyword evidence="12" id="KW-1185">Reference proteome</keyword>
<dbReference type="GO" id="GO:0000724">
    <property type="term" value="P:double-strand break repair via homologous recombination"/>
    <property type="evidence" value="ECO:0007669"/>
    <property type="project" value="TreeGrafter"/>
</dbReference>
<accession>A0A8X6WNK3</accession>
<feature type="compositionally biased region" description="Basic and acidic residues" evidence="9">
    <location>
        <begin position="58"/>
        <end position="67"/>
    </location>
</feature>
<evidence type="ECO:0000256" key="9">
    <source>
        <dbReference type="SAM" id="MobiDB-lite"/>
    </source>
</evidence>
<evidence type="ECO:0000256" key="2">
    <source>
        <dbReference type="ARBA" id="ARBA00022801"/>
    </source>
</evidence>
<dbReference type="InterPro" id="IPR014017">
    <property type="entry name" value="DNA_helicase_UvrD-like_C"/>
</dbReference>
<dbReference type="InterPro" id="IPR000212">
    <property type="entry name" value="DNA_helicase_UvrD/REP"/>
</dbReference>
<dbReference type="PANTHER" id="PTHR11070:SF30">
    <property type="entry name" value="F-BOX DNA HELICASE 1"/>
    <property type="match status" value="1"/>
</dbReference>
<evidence type="ECO:0000256" key="5">
    <source>
        <dbReference type="ARBA" id="ARBA00023235"/>
    </source>
</evidence>
<comment type="catalytic activity">
    <reaction evidence="8">
        <text>ATP + H2O = ADP + phosphate + H(+)</text>
        <dbReference type="Rhea" id="RHEA:13065"/>
        <dbReference type="ChEBI" id="CHEBI:15377"/>
        <dbReference type="ChEBI" id="CHEBI:15378"/>
        <dbReference type="ChEBI" id="CHEBI:30616"/>
        <dbReference type="ChEBI" id="CHEBI:43474"/>
        <dbReference type="ChEBI" id="CHEBI:456216"/>
        <dbReference type="EC" id="5.6.2.4"/>
    </reaction>
</comment>
<evidence type="ECO:0000256" key="4">
    <source>
        <dbReference type="ARBA" id="ARBA00022840"/>
    </source>
</evidence>
<reference evidence="11" key="1">
    <citation type="submission" date="2020-08" db="EMBL/GenBank/DDBJ databases">
        <title>Multicomponent nature underlies the extraordinary mechanical properties of spider dragline silk.</title>
        <authorList>
            <person name="Kono N."/>
            <person name="Nakamura H."/>
            <person name="Mori M."/>
            <person name="Yoshida Y."/>
            <person name="Ohtoshi R."/>
            <person name="Malay A.D."/>
            <person name="Moran D.A.P."/>
            <person name="Tomita M."/>
            <person name="Numata K."/>
            <person name="Arakawa K."/>
        </authorList>
    </citation>
    <scope>NUCLEOTIDE SEQUENCE</scope>
</reference>
<dbReference type="SMART" id="SM00256">
    <property type="entry name" value="FBOX"/>
    <property type="match status" value="1"/>
</dbReference>
<evidence type="ECO:0000256" key="3">
    <source>
        <dbReference type="ARBA" id="ARBA00022806"/>
    </source>
</evidence>
<dbReference type="InterPro" id="IPR014016">
    <property type="entry name" value="UvrD-like_ATP-bd"/>
</dbReference>
<dbReference type="Pfam" id="PF00646">
    <property type="entry name" value="F-box"/>
    <property type="match status" value="1"/>
</dbReference>
<dbReference type="GO" id="GO:0005524">
    <property type="term" value="F:ATP binding"/>
    <property type="evidence" value="ECO:0007669"/>
    <property type="project" value="UniProtKB-KW"/>
</dbReference>
<dbReference type="Gene3D" id="1.20.1280.50">
    <property type="match status" value="1"/>
</dbReference>
<dbReference type="OrthoDB" id="6340454at2759"/>
<dbReference type="Pfam" id="PF00580">
    <property type="entry name" value="UvrD-helicase"/>
    <property type="match status" value="1"/>
</dbReference>
<dbReference type="EC" id="5.6.2.4" evidence="7"/>
<dbReference type="PROSITE" id="PS50181">
    <property type="entry name" value="FBOX"/>
    <property type="match status" value="1"/>
</dbReference>
<gene>
    <name evidence="11" type="primary">Fbh1</name>
    <name evidence="11" type="ORF">TNIN_51441</name>
</gene>
<dbReference type="InterPro" id="IPR027417">
    <property type="entry name" value="P-loop_NTPase"/>
</dbReference>
<dbReference type="Pfam" id="PF13361">
    <property type="entry name" value="UvrD_C"/>
    <property type="match status" value="1"/>
</dbReference>
<evidence type="ECO:0000313" key="11">
    <source>
        <dbReference type="EMBL" id="GFY37529.1"/>
    </source>
</evidence>
<feature type="region of interest" description="Disordered" evidence="9">
    <location>
        <begin position="134"/>
        <end position="154"/>
    </location>
</feature>
<dbReference type="GO" id="GO:0043138">
    <property type="term" value="F:3'-5' DNA helicase activity"/>
    <property type="evidence" value="ECO:0007669"/>
    <property type="project" value="UniProtKB-EC"/>
</dbReference>
<dbReference type="GO" id="GO:0016787">
    <property type="term" value="F:hydrolase activity"/>
    <property type="evidence" value="ECO:0007669"/>
    <property type="project" value="UniProtKB-KW"/>
</dbReference>
<evidence type="ECO:0000256" key="8">
    <source>
        <dbReference type="ARBA" id="ARBA00048988"/>
    </source>
</evidence>
<keyword evidence="4" id="KW-0067">ATP-binding</keyword>
<keyword evidence="3 11" id="KW-0347">Helicase</keyword>
<keyword evidence="1" id="KW-0547">Nucleotide-binding</keyword>
<evidence type="ECO:0000256" key="1">
    <source>
        <dbReference type="ARBA" id="ARBA00022741"/>
    </source>
</evidence>
<dbReference type="EMBL" id="BMAV01000343">
    <property type="protein sequence ID" value="GFY37529.1"/>
    <property type="molecule type" value="Genomic_DNA"/>
</dbReference>
<dbReference type="SUPFAM" id="SSF81383">
    <property type="entry name" value="F-box domain"/>
    <property type="match status" value="1"/>
</dbReference>
<comment type="caution">
    <text evidence="11">The sequence shown here is derived from an EMBL/GenBank/DDBJ whole genome shotgun (WGS) entry which is preliminary data.</text>
</comment>
<keyword evidence="2" id="KW-0378">Hydrolase</keyword>
<feature type="domain" description="F-box" evidence="10">
    <location>
        <begin position="254"/>
        <end position="302"/>
    </location>
</feature>
<feature type="region of interest" description="Disordered" evidence="9">
    <location>
        <begin position="44"/>
        <end position="68"/>
    </location>
</feature>
<dbReference type="SUPFAM" id="SSF52540">
    <property type="entry name" value="P-loop containing nucleoside triphosphate hydrolases"/>
    <property type="match status" value="1"/>
</dbReference>
<sequence>MKKQERLNYLKQTEGKTDVFAQSTNREWLSKWNPVLDQFHLPLMMSSTPEQPRKKRRIDAQRSKDTDESLEVLPLDFPNEVAENCSQDMYPSNDRVQNKQSLSYSFVNASDLLRESSERNNKSEISLEVDTEVGGISNKGESSNTQQKKAKDKHRIEATLDKFHKSSNSNTKITSYFKVVPDDSSKKKKAVSDTAENNSEDIPGTSGYQFHLEKSPKIEPCEDLNEKRNDIFFKRIHNYFGLFGEENEDEEEQPNYFERLPCHILEAIFCQLPNVELLKIRAVCSTWRAVINDAKFMEWKKRYYGLHLFQNKKVMKEICVSNDLKELEDCFKVLFKFMFEEFNKKPSPDMYTLLMEIPKAVQAELVIAERFPEFLTKEAKVWAIFAATLILSETVEDVCDVYRKLLSFQSNCTRHDIIDAFYCVATFFKYFINACGINHGLHYRVYCALYWFENELPSKNLTGSQSLKVVKNLPGQQSLHSCCEPTKTYLTYEQIRILNHCFQPGQIIKIVALAGTGKTTTLIHLAQLYPQVKFLNVMFNRAVCEEAKKRFPPNVTCRTAHSLAYAVYGNRLRHKLTTKVRAYDLVPLVKHRTKGVVHPQAYAKHVLRAIERYASSTDVELHPSHVGEIEDDDGCTEEEALNIWRDANQIWQQMIDRDNNEVKVTHDVYLKLYQLSKPRLVGFQCLMVDEAQDCNPAIIDIMMSQNLPVIFAGDPNQQIYGFRGAKSALKSITSTHTYYLTESFRFGPQIAYVVSCCLDVLKNGESEILVGSNKPSRVDGKREGQYAIIARTNVQLFNEAFRICGHGVIKPNEPSVVHGCFVGGLKSYGFEQLLDIYKLASSSTSNKPSISDKFIAKFKTYKDLISYARQVEDNDLLAKLDIVKQHGSRIPEFVGIIKEKCSHPMALANVIFSTAHKAKGLEFDTVCLTDDYPVAPGIDYRRRHYGFSLSVPGNNTISVVDSEETNIMYVALTRAKRSLILPDKVLRLLLISQEKFEYPVAPSSVLNGGTTLECVACCDSFTPHTALILVRRRIYTSNGRLIQGGALCMKCGTEPTVRPRVQVEPVVMYLDPTADYAHRSMLPLVGPLPSDPPIVRDSLAAFHEMDVVYVINLNV</sequence>
<dbReference type="GO" id="GO:0003677">
    <property type="term" value="F:DNA binding"/>
    <property type="evidence" value="ECO:0007669"/>
    <property type="project" value="InterPro"/>
</dbReference>
<evidence type="ECO:0000256" key="7">
    <source>
        <dbReference type="ARBA" id="ARBA00034808"/>
    </source>
</evidence>
<evidence type="ECO:0000313" key="12">
    <source>
        <dbReference type="Proteomes" id="UP000886998"/>
    </source>
</evidence>
<dbReference type="InterPro" id="IPR036047">
    <property type="entry name" value="F-box-like_dom_sf"/>
</dbReference>
<comment type="catalytic activity">
    <reaction evidence="6">
        <text>Couples ATP hydrolysis with the unwinding of duplex DNA by translocating in the 3'-5' direction.</text>
        <dbReference type="EC" id="5.6.2.4"/>
    </reaction>
</comment>
<dbReference type="AlphaFoldDB" id="A0A8X6WNK3"/>
<dbReference type="GO" id="GO:0031297">
    <property type="term" value="P:replication fork processing"/>
    <property type="evidence" value="ECO:0007669"/>
    <property type="project" value="TreeGrafter"/>
</dbReference>
<protein>
    <recommendedName>
        <fullName evidence="7">DNA 3'-5' helicase</fullName>
        <ecNumber evidence="7">5.6.2.4</ecNumber>
    </recommendedName>
</protein>
<name>A0A8X6WNK3_9ARAC</name>
<organism evidence="11 12">
    <name type="scientific">Trichonephila inaurata madagascariensis</name>
    <dbReference type="NCBI Taxonomy" id="2747483"/>
    <lineage>
        <taxon>Eukaryota</taxon>
        <taxon>Metazoa</taxon>
        <taxon>Ecdysozoa</taxon>
        <taxon>Arthropoda</taxon>
        <taxon>Chelicerata</taxon>
        <taxon>Arachnida</taxon>
        <taxon>Araneae</taxon>
        <taxon>Araneomorphae</taxon>
        <taxon>Entelegynae</taxon>
        <taxon>Araneoidea</taxon>
        <taxon>Nephilidae</taxon>
        <taxon>Trichonephila</taxon>
        <taxon>Trichonephila inaurata</taxon>
    </lineage>
</organism>
<feature type="region of interest" description="Disordered" evidence="9">
    <location>
        <begin position="188"/>
        <end position="209"/>
    </location>
</feature>
<evidence type="ECO:0000259" key="10">
    <source>
        <dbReference type="PROSITE" id="PS50181"/>
    </source>
</evidence>
<dbReference type="InterPro" id="IPR001810">
    <property type="entry name" value="F-box_dom"/>
</dbReference>
<dbReference type="Proteomes" id="UP000886998">
    <property type="component" value="Unassembled WGS sequence"/>
</dbReference>
<dbReference type="GO" id="GO:0005634">
    <property type="term" value="C:nucleus"/>
    <property type="evidence" value="ECO:0007669"/>
    <property type="project" value="TreeGrafter"/>
</dbReference>